<proteinExistence type="predicted"/>
<evidence type="ECO:0000259" key="1">
    <source>
        <dbReference type="Pfam" id="PF01973"/>
    </source>
</evidence>
<dbReference type="InterPro" id="IPR045376">
    <property type="entry name" value="Maf_N"/>
</dbReference>
<evidence type="ECO:0008006" key="5">
    <source>
        <dbReference type="Google" id="ProtNLM"/>
    </source>
</evidence>
<dbReference type="PANTHER" id="PTHR41786:SF1">
    <property type="entry name" value="6-HYDROXYMETHYLPTERIN DIPHOSPHOKINASE MPTE-LIKE DOMAIN-CONTAINING PROTEIN"/>
    <property type="match status" value="1"/>
</dbReference>
<organism evidence="3 4">
    <name type="scientific">Desulfosporosinus acididurans</name>
    <dbReference type="NCBI Taxonomy" id="476652"/>
    <lineage>
        <taxon>Bacteria</taxon>
        <taxon>Bacillati</taxon>
        <taxon>Bacillota</taxon>
        <taxon>Clostridia</taxon>
        <taxon>Eubacteriales</taxon>
        <taxon>Desulfitobacteriaceae</taxon>
        <taxon>Desulfosporosinus</taxon>
    </lineage>
</organism>
<dbReference type="Pfam" id="PF20157">
    <property type="entry name" value="Maf_flag10_N"/>
    <property type="match status" value="1"/>
</dbReference>
<dbReference type="RefSeq" id="WP_047810853.1">
    <property type="nucleotide sequence ID" value="NZ_LDZY01000010.1"/>
</dbReference>
<sequence length="607" mass="69258">MMLYRKNFRFLLTQGFEACKLTSQEPSSVRVMTGKKGYLTGVKQIGGQDILLHSSYDPITEASRLITGKKFPANSSIFVLGLGLGYHLAELLNQTSPESMIFVLETDWDMIRAAMQVIDFQEIVSTGRVILAFGSLPEIRAILNDVFKIEDLLLKLFKIDFLTFAPKLNCENQEVQGMRRLVQEALNNHYLVMNHEIDWMLRRLRNTVEHVPYLARAPYPSQIADTWHKPVVIVLAGPSLDKNIDVLKEWQDRVTIFCVNTVFNRLMDDGIIPDAAFSIDIQPDLAERHYRRQEPIPKSIVFVANPGVDPRCISLFQQNLLILGGGGYFQHELAHDMGSEVMSLGLSVAHFAFIVARHIGAAPIILIGQDLAFGDQGQTHGVDDEHNTMLSTSSDRVFLEGYHGGEVSSCLTWKLFRDWYEDYLEKYPSLVINATEGGVKIKGTRQLPLNEALEQYVGINSATKDSFADWLQSMQQTVPYVEMLNRIRRSFAKRIEKLRESESACSLGMKLSKNIEDPEMPLKAKQGYLQHMENEVRNMMKDRWLFYTFRSEFIRVMSVYFDWDGKSEAPEMVIISKAKLLQDLFVNLGSLLLEFRKVMETAQYPDQ</sequence>
<feature type="domain" description="Glycosyltransferase Maf N-terminal" evidence="2">
    <location>
        <begin position="75"/>
        <end position="126"/>
    </location>
</feature>
<evidence type="ECO:0000313" key="3">
    <source>
        <dbReference type="EMBL" id="KLU65068.1"/>
    </source>
</evidence>
<name>A0A0J1FQ35_9FIRM</name>
<comment type="caution">
    <text evidence="3">The sequence shown here is derived from an EMBL/GenBank/DDBJ whole genome shotgun (WGS) entry which is preliminary data.</text>
</comment>
<evidence type="ECO:0000313" key="4">
    <source>
        <dbReference type="Proteomes" id="UP000036356"/>
    </source>
</evidence>
<dbReference type="EMBL" id="LDZY01000010">
    <property type="protein sequence ID" value="KLU65068.1"/>
    <property type="molecule type" value="Genomic_DNA"/>
</dbReference>
<dbReference type="Pfam" id="PF01973">
    <property type="entry name" value="MptE-like"/>
    <property type="match status" value="1"/>
</dbReference>
<gene>
    <name evidence="3" type="ORF">DEAC_c30350</name>
</gene>
<dbReference type="Proteomes" id="UP000036356">
    <property type="component" value="Unassembled WGS sequence"/>
</dbReference>
<dbReference type="STRING" id="476652.DEAC_c30350"/>
<dbReference type="PANTHER" id="PTHR41786">
    <property type="entry name" value="MOTILITY ACCESSORY FACTOR MAF"/>
    <property type="match status" value="1"/>
</dbReference>
<reference evidence="3 4" key="1">
    <citation type="submission" date="2015-06" db="EMBL/GenBank/DDBJ databases">
        <title>Draft genome of the moderately acidophilic sulfate reducer Candidatus Desulfosporosinus acididurans strain M1.</title>
        <authorList>
            <person name="Poehlein A."/>
            <person name="Petzsch P."/>
            <person name="Johnson B.D."/>
            <person name="Schloemann M."/>
            <person name="Daniel R."/>
            <person name="Muehling M."/>
        </authorList>
    </citation>
    <scope>NUCLEOTIDE SEQUENCE [LARGE SCALE GENOMIC DNA]</scope>
    <source>
        <strain evidence="3 4">M1</strain>
    </source>
</reference>
<feature type="domain" description="6-hydroxymethylpterin diphosphokinase MptE-like" evidence="1">
    <location>
        <begin position="225"/>
        <end position="375"/>
    </location>
</feature>
<evidence type="ECO:0000259" key="2">
    <source>
        <dbReference type="Pfam" id="PF20157"/>
    </source>
</evidence>
<accession>A0A0J1FQ35</accession>
<dbReference type="AlphaFoldDB" id="A0A0J1FQ35"/>
<dbReference type="InterPro" id="IPR002826">
    <property type="entry name" value="MptE-like"/>
</dbReference>
<dbReference type="PATRIC" id="fig|476652.3.peg.3194"/>
<keyword evidence="4" id="KW-1185">Reference proteome</keyword>
<protein>
    <recommendedName>
        <fullName evidence="5">DUF115 domain-containing protein</fullName>
    </recommendedName>
</protein>